<dbReference type="STRING" id="54.SAMN02745121_02979"/>
<keyword evidence="4 6" id="KW-0472">Membrane</keyword>
<dbReference type="RefSeq" id="WP_096331170.1">
    <property type="nucleotide sequence ID" value="NZ_FOMX01000008.1"/>
</dbReference>
<evidence type="ECO:0000313" key="8">
    <source>
        <dbReference type="Proteomes" id="UP000199400"/>
    </source>
</evidence>
<dbReference type="Proteomes" id="UP000199400">
    <property type="component" value="Unassembled WGS sequence"/>
</dbReference>
<dbReference type="Gene3D" id="3.30.1150.10">
    <property type="match status" value="1"/>
</dbReference>
<dbReference type="InterPro" id="IPR006260">
    <property type="entry name" value="TonB/TolA_C"/>
</dbReference>
<keyword evidence="3 6" id="KW-1133">Transmembrane helix</keyword>
<dbReference type="SUPFAM" id="SSF74653">
    <property type="entry name" value="TolA/TonB C-terminal domain"/>
    <property type="match status" value="1"/>
</dbReference>
<proteinExistence type="predicted"/>
<dbReference type="Pfam" id="PF13103">
    <property type="entry name" value="TonB_2"/>
    <property type="match status" value="1"/>
</dbReference>
<keyword evidence="8" id="KW-1185">Reference proteome</keyword>
<evidence type="ECO:0000313" key="7">
    <source>
        <dbReference type="EMBL" id="SFE08953.1"/>
    </source>
</evidence>
<dbReference type="GO" id="GO:0016020">
    <property type="term" value="C:membrane"/>
    <property type="evidence" value="ECO:0007669"/>
    <property type="project" value="UniProtKB-SubCell"/>
</dbReference>
<evidence type="ECO:0000256" key="5">
    <source>
        <dbReference type="SAM" id="MobiDB-lite"/>
    </source>
</evidence>
<evidence type="ECO:0000256" key="2">
    <source>
        <dbReference type="ARBA" id="ARBA00022692"/>
    </source>
</evidence>
<sequence length="332" mass="36524">MAHARDNSGLRLVGFMLLASLLVHLLMWPLGDEIIGIGWDAPPLPRSDGWMQVALVPPEEEPPPEPDAQPREPEPKGRLIKQDRVHKEKAPDDAKYLSEFDQSVEKETRAPNVRPTPGGLPMLPGHSPDADNSPMKRPSPQQAPSVREGLQPEGPQVDPGAFGPLPLSPGRPAPGGNPGLRGTPGTMERALGQAGTFDSIDKDVPEGPDNVLNSRRWKYASFFNRVRDSVAEHWEPGPLHERRASDSMKVGNKSWVTSLYIRLNPDGSIHKISIDRPSGLGYLDEEAIRAVRAAAPFNNPPAQLVDPRTNLIEFGFAFEFEQNGGQIQRYFH</sequence>
<evidence type="ECO:0000256" key="6">
    <source>
        <dbReference type="SAM" id="Phobius"/>
    </source>
</evidence>
<feature type="transmembrane region" description="Helical" evidence="6">
    <location>
        <begin position="12"/>
        <end position="31"/>
    </location>
</feature>
<protein>
    <submittedName>
        <fullName evidence="7">TonB family C-terminal domain-containing protein</fullName>
    </submittedName>
</protein>
<feature type="compositionally biased region" description="Basic and acidic residues" evidence="5">
    <location>
        <begin position="68"/>
        <end position="109"/>
    </location>
</feature>
<evidence type="ECO:0000256" key="3">
    <source>
        <dbReference type="ARBA" id="ARBA00022989"/>
    </source>
</evidence>
<name>A0A1I1XT16_9BACT</name>
<evidence type="ECO:0000256" key="4">
    <source>
        <dbReference type="ARBA" id="ARBA00023136"/>
    </source>
</evidence>
<keyword evidence="2 6" id="KW-0812">Transmembrane</keyword>
<evidence type="ECO:0000256" key="1">
    <source>
        <dbReference type="ARBA" id="ARBA00004167"/>
    </source>
</evidence>
<dbReference type="NCBIfam" id="TIGR01352">
    <property type="entry name" value="tonB_Cterm"/>
    <property type="match status" value="1"/>
</dbReference>
<feature type="region of interest" description="Disordered" evidence="5">
    <location>
        <begin position="56"/>
        <end position="189"/>
    </location>
</feature>
<dbReference type="OrthoDB" id="5524095at2"/>
<comment type="subcellular location">
    <subcellularLocation>
        <location evidence="1">Membrane</location>
        <topology evidence="1">Single-pass membrane protein</topology>
    </subcellularLocation>
</comment>
<accession>A0A1I1XT16</accession>
<dbReference type="AlphaFoldDB" id="A0A1I1XT16"/>
<dbReference type="EMBL" id="FOMX01000008">
    <property type="protein sequence ID" value="SFE08953.1"/>
    <property type="molecule type" value="Genomic_DNA"/>
</dbReference>
<gene>
    <name evidence="7" type="ORF">SAMN02745121_02979</name>
</gene>
<reference evidence="8" key="1">
    <citation type="submission" date="2016-10" db="EMBL/GenBank/DDBJ databases">
        <authorList>
            <person name="Varghese N."/>
            <person name="Submissions S."/>
        </authorList>
    </citation>
    <scope>NUCLEOTIDE SEQUENCE [LARGE SCALE GENOMIC DNA]</scope>
    <source>
        <strain evidence="8">ATCC 25963</strain>
    </source>
</reference>
<organism evidence="7 8">
    <name type="scientific">Nannocystis exedens</name>
    <dbReference type="NCBI Taxonomy" id="54"/>
    <lineage>
        <taxon>Bacteria</taxon>
        <taxon>Pseudomonadati</taxon>
        <taxon>Myxococcota</taxon>
        <taxon>Polyangia</taxon>
        <taxon>Nannocystales</taxon>
        <taxon>Nannocystaceae</taxon>
        <taxon>Nannocystis</taxon>
    </lineage>
</organism>